<evidence type="ECO:0000256" key="2">
    <source>
        <dbReference type="ARBA" id="ARBA00008142"/>
    </source>
</evidence>
<dbReference type="InterPro" id="IPR034907">
    <property type="entry name" value="NDK-like_dom"/>
</dbReference>
<dbReference type="InterPro" id="IPR001564">
    <property type="entry name" value="Nucleoside_diP_kinase"/>
</dbReference>
<name>A0A1L8CYQ6_9THEO</name>
<feature type="binding site" evidence="10 11">
    <location>
        <position position="57"/>
    </location>
    <ligand>
        <name>ATP</name>
        <dbReference type="ChEBI" id="CHEBI:30616"/>
    </ligand>
</feature>
<comment type="catalytic activity">
    <reaction evidence="10 13">
        <text>a 2'-deoxyribonucleoside 5'-diphosphate + ATP = a 2'-deoxyribonucleoside 5'-triphosphate + ADP</text>
        <dbReference type="Rhea" id="RHEA:44640"/>
        <dbReference type="ChEBI" id="CHEBI:30616"/>
        <dbReference type="ChEBI" id="CHEBI:61560"/>
        <dbReference type="ChEBI" id="CHEBI:73316"/>
        <dbReference type="ChEBI" id="CHEBI:456216"/>
        <dbReference type="EC" id="2.7.4.6"/>
    </reaction>
</comment>
<dbReference type="GO" id="GO:0006183">
    <property type="term" value="P:GTP biosynthetic process"/>
    <property type="evidence" value="ECO:0007669"/>
    <property type="project" value="UniProtKB-UniRule"/>
</dbReference>
<evidence type="ECO:0000256" key="3">
    <source>
        <dbReference type="ARBA" id="ARBA00022679"/>
    </source>
</evidence>
<keyword evidence="10" id="KW-0479">Metal-binding</keyword>
<dbReference type="GO" id="GO:0046872">
    <property type="term" value="F:metal ion binding"/>
    <property type="evidence" value="ECO:0007669"/>
    <property type="project" value="UniProtKB-KW"/>
</dbReference>
<comment type="subunit">
    <text evidence="10">Homotetramer.</text>
</comment>
<sequence>MERTFIMVKPDGVQRGLVGEIISRFEKRGFKLVGLKLMQISRELAETHYGEHKSKPFFEGLVNFITSGPVVAMVWEGKEVIATAREMMGATNPLKAQPGTIRGTYGIDVGRNVIHGSDSPESAAREIALFFKEEELLSYEKTLDTWIYE</sequence>
<dbReference type="CDD" id="cd04413">
    <property type="entry name" value="NDPk_I"/>
    <property type="match status" value="1"/>
</dbReference>
<dbReference type="PRINTS" id="PR01243">
    <property type="entry name" value="NUCDPKINASE"/>
</dbReference>
<comment type="catalytic activity">
    <reaction evidence="10">
        <text>a ribonucleoside 5'-diphosphate + ATP = a ribonucleoside 5'-triphosphate + ADP</text>
        <dbReference type="Rhea" id="RHEA:18113"/>
        <dbReference type="ChEBI" id="CHEBI:30616"/>
        <dbReference type="ChEBI" id="CHEBI:57930"/>
        <dbReference type="ChEBI" id="CHEBI:61557"/>
        <dbReference type="ChEBI" id="CHEBI:456216"/>
        <dbReference type="EC" id="2.7.4.6"/>
    </reaction>
</comment>
<evidence type="ECO:0000313" key="15">
    <source>
        <dbReference type="EMBL" id="GAV23999.1"/>
    </source>
</evidence>
<evidence type="ECO:0000256" key="6">
    <source>
        <dbReference type="ARBA" id="ARBA00022840"/>
    </source>
</evidence>
<dbReference type="EC" id="2.7.4.6" evidence="10 13"/>
<evidence type="ECO:0000256" key="4">
    <source>
        <dbReference type="ARBA" id="ARBA00022741"/>
    </source>
</evidence>
<feature type="binding site" evidence="10 11">
    <location>
        <position position="85"/>
    </location>
    <ligand>
        <name>ATP</name>
        <dbReference type="ChEBI" id="CHEBI:30616"/>
    </ligand>
</feature>
<keyword evidence="4 10" id="KW-0547">Nucleotide-binding</keyword>
<dbReference type="PROSITE" id="PS00469">
    <property type="entry name" value="NDPK"/>
    <property type="match status" value="1"/>
</dbReference>
<dbReference type="GO" id="GO:0004550">
    <property type="term" value="F:nucleoside diphosphate kinase activity"/>
    <property type="evidence" value="ECO:0007669"/>
    <property type="project" value="UniProtKB-UniRule"/>
</dbReference>
<dbReference type="FunFam" id="3.30.70.141:FF:000002">
    <property type="entry name" value="Nucleoside diphosphate kinase"/>
    <property type="match status" value="1"/>
</dbReference>
<dbReference type="STRING" id="870242.cpu_25090"/>
<keyword evidence="16" id="KW-1185">Reference proteome</keyword>
<evidence type="ECO:0000256" key="9">
    <source>
        <dbReference type="ARBA" id="ARBA00047945"/>
    </source>
</evidence>
<comment type="function">
    <text evidence="8">(Microbial infection) Catalyzes the phosphorylation of dZDP to dZTP, when the bacterium is infected by a phage that produces the substrate for the synthesis of dZTP (2- amino-2'-deoxyadenosine 5'-triphosphate), which is then used by the phage as a DNA polymerase substrate.</text>
</comment>
<feature type="binding site" evidence="10 11">
    <location>
        <position position="112"/>
    </location>
    <ligand>
        <name>ATP</name>
        <dbReference type="ChEBI" id="CHEBI:30616"/>
    </ligand>
</feature>
<dbReference type="EMBL" id="BDJK01000066">
    <property type="protein sequence ID" value="GAV23999.1"/>
    <property type="molecule type" value="Genomic_DNA"/>
</dbReference>
<keyword evidence="3 10" id="KW-0808">Transferase</keyword>
<dbReference type="InterPro" id="IPR036850">
    <property type="entry name" value="NDK-like_dom_sf"/>
</dbReference>
<dbReference type="HAMAP" id="MF_00451">
    <property type="entry name" value="NDP_kinase"/>
    <property type="match status" value="1"/>
</dbReference>
<evidence type="ECO:0000259" key="14">
    <source>
        <dbReference type="SMART" id="SM00562"/>
    </source>
</evidence>
<comment type="subcellular location">
    <subcellularLocation>
        <location evidence="10">Cytoplasm</location>
    </subcellularLocation>
</comment>
<accession>A0A1L8CYQ6</accession>
<feature type="binding site" evidence="10 11">
    <location>
        <position position="91"/>
    </location>
    <ligand>
        <name>ATP</name>
        <dbReference type="ChEBI" id="CHEBI:30616"/>
    </ligand>
</feature>
<evidence type="ECO:0000256" key="7">
    <source>
        <dbReference type="ARBA" id="ARBA00023080"/>
    </source>
</evidence>
<dbReference type="SMART" id="SM00562">
    <property type="entry name" value="NDK"/>
    <property type="match status" value="1"/>
</dbReference>
<reference evidence="16" key="1">
    <citation type="submission" date="2016-12" db="EMBL/GenBank/DDBJ databases">
        <title>Draft Genome Sequences od Carboxydothermus pertinax and islandicus, Hydrogenogenic Carboxydotrophic Bacteria.</title>
        <authorList>
            <person name="Fukuyama Y."/>
            <person name="Ohmae K."/>
            <person name="Yoneda Y."/>
            <person name="Yoshida T."/>
            <person name="Sako Y."/>
        </authorList>
    </citation>
    <scope>NUCLEOTIDE SEQUENCE [LARGE SCALE GENOMIC DNA]</scope>
    <source>
        <strain evidence="16">Ug1</strain>
    </source>
</reference>
<proteinExistence type="inferred from homology"/>
<keyword evidence="5 10" id="KW-0418">Kinase</keyword>
<dbReference type="Proteomes" id="UP000187485">
    <property type="component" value="Unassembled WGS sequence"/>
</dbReference>
<comment type="function">
    <text evidence="10">Major role in the synthesis of nucleoside triphosphates other than ATP. The ATP gamma phosphate is transferred to the NDP beta phosphate via a ping-pong mechanism, using a phosphorylated active-site intermediate.</text>
</comment>
<evidence type="ECO:0000256" key="12">
    <source>
        <dbReference type="RuleBase" id="RU004011"/>
    </source>
</evidence>
<feature type="binding site" evidence="10 11">
    <location>
        <position position="102"/>
    </location>
    <ligand>
        <name>ATP</name>
        <dbReference type="ChEBI" id="CHEBI:30616"/>
    </ligand>
</feature>
<keyword evidence="10" id="KW-0963">Cytoplasm</keyword>
<dbReference type="NCBIfam" id="NF001908">
    <property type="entry name" value="PRK00668.1"/>
    <property type="match status" value="1"/>
</dbReference>
<comment type="cofactor">
    <cofactor evidence="1 10">
        <name>Mg(2+)</name>
        <dbReference type="ChEBI" id="CHEBI:18420"/>
    </cofactor>
</comment>
<dbReference type="Pfam" id="PF00334">
    <property type="entry name" value="NDK"/>
    <property type="match status" value="1"/>
</dbReference>
<evidence type="ECO:0000256" key="10">
    <source>
        <dbReference type="HAMAP-Rule" id="MF_00451"/>
    </source>
</evidence>
<dbReference type="PROSITE" id="PS51374">
    <property type="entry name" value="NDPK_LIKE"/>
    <property type="match status" value="1"/>
</dbReference>
<gene>
    <name evidence="10" type="primary">ndk</name>
    <name evidence="15" type="ORF">cpu_25090</name>
</gene>
<dbReference type="Gene3D" id="3.30.70.141">
    <property type="entry name" value="Nucleoside diphosphate kinase-like domain"/>
    <property type="match status" value="1"/>
</dbReference>
<dbReference type="GO" id="GO:0005524">
    <property type="term" value="F:ATP binding"/>
    <property type="evidence" value="ECO:0007669"/>
    <property type="project" value="UniProtKB-UniRule"/>
</dbReference>
<dbReference type="RefSeq" id="WP_075860397.1">
    <property type="nucleotide sequence ID" value="NZ_BDJK01000066.1"/>
</dbReference>
<keyword evidence="6 10" id="KW-0067">ATP-binding</keyword>
<comment type="similarity">
    <text evidence="2 10 11 12">Belongs to the NDK family.</text>
</comment>
<evidence type="ECO:0000256" key="13">
    <source>
        <dbReference type="RuleBase" id="RU004013"/>
    </source>
</evidence>
<dbReference type="GO" id="GO:0005737">
    <property type="term" value="C:cytoplasm"/>
    <property type="evidence" value="ECO:0007669"/>
    <property type="project" value="UniProtKB-SubCell"/>
</dbReference>
<keyword evidence="7 10" id="KW-0546">Nucleotide metabolism</keyword>
<dbReference type="GO" id="GO:0006241">
    <property type="term" value="P:CTP biosynthetic process"/>
    <property type="evidence" value="ECO:0007669"/>
    <property type="project" value="UniProtKB-UniRule"/>
</dbReference>
<feature type="domain" description="Nucleoside diphosphate kinase-like" evidence="14">
    <location>
        <begin position="1"/>
        <end position="138"/>
    </location>
</feature>
<feature type="active site" description="Pros-phosphohistidine intermediate" evidence="10 11">
    <location>
        <position position="115"/>
    </location>
</feature>
<comment type="caution">
    <text evidence="15">The sequence shown here is derived from an EMBL/GenBank/DDBJ whole genome shotgun (WGS) entry which is preliminary data.</text>
</comment>
<evidence type="ECO:0000313" key="16">
    <source>
        <dbReference type="Proteomes" id="UP000187485"/>
    </source>
</evidence>
<protein>
    <recommendedName>
        <fullName evidence="10 13">Nucleoside diphosphate kinase</fullName>
        <shortName evidence="10">NDK</shortName>
        <shortName evidence="10">NDP kinase</shortName>
        <ecNumber evidence="10 13">2.7.4.6</ecNumber>
    </recommendedName>
    <alternativeName>
        <fullName evidence="10">Nucleoside-2-P kinase</fullName>
    </alternativeName>
</protein>
<dbReference type="OrthoDB" id="9801161at2"/>
<organism evidence="15 16">
    <name type="scientific">Carboxydothermus pertinax</name>
    <dbReference type="NCBI Taxonomy" id="870242"/>
    <lineage>
        <taxon>Bacteria</taxon>
        <taxon>Bacillati</taxon>
        <taxon>Bacillota</taxon>
        <taxon>Clostridia</taxon>
        <taxon>Thermoanaerobacterales</taxon>
        <taxon>Thermoanaerobacteraceae</taxon>
        <taxon>Carboxydothermus</taxon>
    </lineage>
</organism>
<keyword evidence="10" id="KW-0597">Phosphoprotein</keyword>
<evidence type="ECO:0000256" key="8">
    <source>
        <dbReference type="ARBA" id="ARBA00024802"/>
    </source>
</evidence>
<evidence type="ECO:0000256" key="5">
    <source>
        <dbReference type="ARBA" id="ARBA00022777"/>
    </source>
</evidence>
<dbReference type="AlphaFoldDB" id="A0A1L8CYQ6"/>
<evidence type="ECO:0000256" key="1">
    <source>
        <dbReference type="ARBA" id="ARBA00001946"/>
    </source>
</evidence>
<keyword evidence="10" id="KW-0460">Magnesium</keyword>
<evidence type="ECO:0000256" key="11">
    <source>
        <dbReference type="PROSITE-ProRule" id="PRU00706"/>
    </source>
</evidence>
<dbReference type="PANTHER" id="PTHR11349">
    <property type="entry name" value="NUCLEOSIDE DIPHOSPHATE KINASE"/>
    <property type="match status" value="1"/>
</dbReference>
<dbReference type="InterPro" id="IPR023005">
    <property type="entry name" value="Nucleoside_diP_kinase_AS"/>
</dbReference>
<dbReference type="SUPFAM" id="SSF54919">
    <property type="entry name" value="Nucleoside diphosphate kinase, NDK"/>
    <property type="match status" value="1"/>
</dbReference>
<comment type="catalytic activity">
    <reaction evidence="9">
        <text>dZDP + ATP = dZTP + ADP</text>
        <dbReference type="Rhea" id="RHEA:67644"/>
        <dbReference type="ChEBI" id="CHEBI:30616"/>
        <dbReference type="ChEBI" id="CHEBI:172929"/>
        <dbReference type="ChEBI" id="CHEBI:172931"/>
        <dbReference type="ChEBI" id="CHEBI:456216"/>
    </reaction>
</comment>
<feature type="binding site" evidence="10 11">
    <location>
        <position position="9"/>
    </location>
    <ligand>
        <name>ATP</name>
        <dbReference type="ChEBI" id="CHEBI:30616"/>
    </ligand>
</feature>
<dbReference type="GO" id="GO:0006228">
    <property type="term" value="P:UTP biosynthetic process"/>
    <property type="evidence" value="ECO:0007669"/>
    <property type="project" value="UniProtKB-UniRule"/>
</dbReference>